<feature type="transmembrane region" description="Helical" evidence="2">
    <location>
        <begin position="139"/>
        <end position="160"/>
    </location>
</feature>
<feature type="transmembrane region" description="Helical" evidence="2">
    <location>
        <begin position="50"/>
        <end position="72"/>
    </location>
</feature>
<feature type="transmembrane region" description="Helical" evidence="2">
    <location>
        <begin position="79"/>
        <end position="100"/>
    </location>
</feature>
<dbReference type="AlphaFoldDB" id="A0A4S2MIE0"/>
<evidence type="ECO:0000256" key="1">
    <source>
        <dbReference type="SAM" id="MobiDB-lite"/>
    </source>
</evidence>
<dbReference type="PANTHER" id="PTHR39608:SF1">
    <property type="entry name" value="INTEGRAL MEMBRANE PROTEIN (AFU_ORTHOLOGUE AFUA_5G08640)"/>
    <property type="match status" value="1"/>
</dbReference>
<reference evidence="3 4" key="1">
    <citation type="submission" date="2019-04" db="EMBL/GenBank/DDBJ databases">
        <title>Comparative genomics and transcriptomics to analyze fruiting body development in filamentous ascomycetes.</title>
        <authorList>
            <consortium name="DOE Joint Genome Institute"/>
            <person name="Lutkenhaus R."/>
            <person name="Traeger S."/>
            <person name="Breuer J."/>
            <person name="Kuo A."/>
            <person name="Lipzen A."/>
            <person name="Pangilinan J."/>
            <person name="Dilworth D."/>
            <person name="Sandor L."/>
            <person name="Poggeler S."/>
            <person name="Barry K."/>
            <person name="Grigoriev I.V."/>
            <person name="Nowrousian M."/>
        </authorList>
    </citation>
    <scope>NUCLEOTIDE SEQUENCE [LARGE SCALE GENOMIC DNA]</scope>
    <source>
        <strain evidence="3 4">CBS 389.68</strain>
    </source>
</reference>
<name>A0A4S2MIE0_9PEZI</name>
<keyword evidence="4" id="KW-1185">Reference proteome</keyword>
<dbReference type="EMBL" id="ML220174">
    <property type="protein sequence ID" value="TGZ76553.1"/>
    <property type="molecule type" value="Genomic_DNA"/>
</dbReference>
<dbReference type="OrthoDB" id="5342507at2759"/>
<evidence type="ECO:0000313" key="4">
    <source>
        <dbReference type="Proteomes" id="UP000298138"/>
    </source>
</evidence>
<feature type="region of interest" description="Disordered" evidence="1">
    <location>
        <begin position="174"/>
        <end position="209"/>
    </location>
</feature>
<dbReference type="InParanoid" id="A0A4S2MIE0"/>
<sequence>MAKISKCCTWILRIFQHITALVVLGVSAYMVDQFHKYGDFGIPQECFVPLLFSIIALFVTTWSLIAICCLSVHLQILAALLDFIVLSGFVASAVILHANYHSDNRLNPLRNWLIIVRYRAGEESLRISRSGALVKLLDAGVIILIFLFFFTTLLCFRIAVQDYRKEQDVYQGREGPRHRDVEVGTTTDESSYFTDTDATPSHTYRDRRR</sequence>
<keyword evidence="2" id="KW-1133">Transmembrane helix</keyword>
<proteinExistence type="predicted"/>
<keyword evidence="2" id="KW-0812">Transmembrane</keyword>
<evidence type="ECO:0008006" key="5">
    <source>
        <dbReference type="Google" id="ProtNLM"/>
    </source>
</evidence>
<organism evidence="3 4">
    <name type="scientific">Ascodesmis nigricans</name>
    <dbReference type="NCBI Taxonomy" id="341454"/>
    <lineage>
        <taxon>Eukaryota</taxon>
        <taxon>Fungi</taxon>
        <taxon>Dikarya</taxon>
        <taxon>Ascomycota</taxon>
        <taxon>Pezizomycotina</taxon>
        <taxon>Pezizomycetes</taxon>
        <taxon>Pezizales</taxon>
        <taxon>Ascodesmidaceae</taxon>
        <taxon>Ascodesmis</taxon>
    </lineage>
</organism>
<feature type="compositionally biased region" description="Polar residues" evidence="1">
    <location>
        <begin position="184"/>
        <end position="202"/>
    </location>
</feature>
<evidence type="ECO:0000313" key="3">
    <source>
        <dbReference type="EMBL" id="TGZ76553.1"/>
    </source>
</evidence>
<feature type="transmembrane region" description="Helical" evidence="2">
    <location>
        <begin position="12"/>
        <end position="30"/>
    </location>
</feature>
<dbReference type="Proteomes" id="UP000298138">
    <property type="component" value="Unassembled WGS sequence"/>
</dbReference>
<dbReference type="PANTHER" id="PTHR39608">
    <property type="entry name" value="INTEGRAL MEMBRANE PROTEIN (AFU_ORTHOLOGUE AFUA_5G08640)"/>
    <property type="match status" value="1"/>
</dbReference>
<keyword evidence="2" id="KW-0472">Membrane</keyword>
<evidence type="ECO:0000256" key="2">
    <source>
        <dbReference type="SAM" id="Phobius"/>
    </source>
</evidence>
<gene>
    <name evidence="3" type="ORF">EX30DRAFT_245186</name>
</gene>
<protein>
    <recommendedName>
        <fullName evidence="5">MARVEL domain-containing protein</fullName>
    </recommendedName>
</protein>
<accession>A0A4S2MIE0</accession>